<evidence type="ECO:0000313" key="2">
    <source>
        <dbReference type="EMBL" id="MFD0849251.1"/>
    </source>
</evidence>
<dbReference type="SUPFAM" id="SSF56601">
    <property type="entry name" value="beta-lactamase/transpeptidase-like"/>
    <property type="match status" value="1"/>
</dbReference>
<dbReference type="EC" id="3.-.-.-" evidence="2"/>
<dbReference type="InterPro" id="IPR012338">
    <property type="entry name" value="Beta-lactam/transpept-like"/>
</dbReference>
<dbReference type="Proteomes" id="UP001597124">
    <property type="component" value="Unassembled WGS sequence"/>
</dbReference>
<gene>
    <name evidence="2" type="ORF">ACFQ00_13020</name>
</gene>
<accession>A0ABW3C498</accession>
<organism evidence="2 3">
    <name type="scientific">Sphingosinicella xenopeptidilytica</name>
    <dbReference type="NCBI Taxonomy" id="364098"/>
    <lineage>
        <taxon>Bacteria</taxon>
        <taxon>Pseudomonadati</taxon>
        <taxon>Pseudomonadota</taxon>
        <taxon>Alphaproteobacteria</taxon>
        <taxon>Sphingomonadales</taxon>
        <taxon>Sphingosinicellaceae</taxon>
        <taxon>Sphingosinicella</taxon>
    </lineage>
</organism>
<evidence type="ECO:0000313" key="3">
    <source>
        <dbReference type="Proteomes" id="UP001597124"/>
    </source>
</evidence>
<protein>
    <submittedName>
        <fullName evidence="2">Serine hydrolase domain-containing protein</fullName>
        <ecNumber evidence="2">3.-.-.-</ecNumber>
    </submittedName>
</protein>
<dbReference type="GO" id="GO:0016787">
    <property type="term" value="F:hydrolase activity"/>
    <property type="evidence" value="ECO:0007669"/>
    <property type="project" value="UniProtKB-KW"/>
</dbReference>
<dbReference type="InterPro" id="IPR001466">
    <property type="entry name" value="Beta-lactam-related"/>
</dbReference>
<reference evidence="3" key="1">
    <citation type="journal article" date="2019" name="Int. J. Syst. Evol. Microbiol.">
        <title>The Global Catalogue of Microorganisms (GCM) 10K type strain sequencing project: providing services to taxonomists for standard genome sequencing and annotation.</title>
        <authorList>
            <consortium name="The Broad Institute Genomics Platform"/>
            <consortium name="The Broad Institute Genome Sequencing Center for Infectious Disease"/>
            <person name="Wu L."/>
            <person name="Ma J."/>
        </authorList>
    </citation>
    <scope>NUCLEOTIDE SEQUENCE [LARGE SCALE GENOMIC DNA]</scope>
    <source>
        <strain evidence="3">CCUG 52537</strain>
    </source>
</reference>
<dbReference type="EMBL" id="JBHTIK010000008">
    <property type="protein sequence ID" value="MFD0849251.1"/>
    <property type="molecule type" value="Genomic_DNA"/>
</dbReference>
<comment type="caution">
    <text evidence="2">The sequence shown here is derived from an EMBL/GenBank/DDBJ whole genome shotgun (WGS) entry which is preliminary data.</text>
</comment>
<dbReference type="Gene3D" id="3.40.710.10">
    <property type="entry name" value="DD-peptidase/beta-lactamase superfamily"/>
    <property type="match status" value="1"/>
</dbReference>
<evidence type="ECO:0000259" key="1">
    <source>
        <dbReference type="Pfam" id="PF00144"/>
    </source>
</evidence>
<dbReference type="PANTHER" id="PTHR46825">
    <property type="entry name" value="D-ALANYL-D-ALANINE-CARBOXYPEPTIDASE/ENDOPEPTIDASE AMPH"/>
    <property type="match status" value="1"/>
</dbReference>
<keyword evidence="2" id="KW-0378">Hydrolase</keyword>
<sequence length="472" mass="50966">MKQPMLRTVSIVLVLVGAAEVRAETRTAAEAAAADAAARAALKDGPFAGIAVAVSRGGKVVYQHGFGFADVDRKIPVNVDTRFPVGSITKPITCLAVQQLADAGRVDTLAPAARYLPGLAAPARDVAVRHLLDHTSGIENYIEMKDFPYRKPTGLSRDDMTAFFAAKQLRFAPGEKFSYSNSNTYLLGLIIEAVGGAPYDAYVKRKIFARFGMKRSDFAAAPEGEANRALGYQSRDGAFTPATRYDWLVPFSAGAAVSTAPDLLRFADGLFGKKTAPSVRERLLVHGTLGDGSRNSYTQGCLVEGNLGGARRFSHAGAIYGFSAHFAHYPDQKLSVAVVANSQGENFGAMTLSNRIARIFLGQSEPERIDTPLDMAAASWIAGEYVVGNRRLGIDRLRFSLHDGKLWLETGTPSRGGQPGEKQEIALVHLGDNRFVSPRDSEQTFRFERSGEGATLFLDYHGSDMPFHRTGA</sequence>
<dbReference type="RefSeq" id="WP_381491502.1">
    <property type="nucleotide sequence ID" value="NZ_JBHTIK010000008.1"/>
</dbReference>
<dbReference type="PANTHER" id="PTHR46825:SF9">
    <property type="entry name" value="BETA-LACTAMASE-RELATED DOMAIN-CONTAINING PROTEIN"/>
    <property type="match status" value="1"/>
</dbReference>
<name>A0ABW3C498_SPHXN</name>
<dbReference type="Pfam" id="PF00144">
    <property type="entry name" value="Beta-lactamase"/>
    <property type="match status" value="1"/>
</dbReference>
<keyword evidence="3" id="KW-1185">Reference proteome</keyword>
<feature type="domain" description="Beta-lactamase-related" evidence="1">
    <location>
        <begin position="35"/>
        <end position="349"/>
    </location>
</feature>
<dbReference type="InterPro" id="IPR050491">
    <property type="entry name" value="AmpC-like"/>
</dbReference>
<proteinExistence type="predicted"/>